<dbReference type="RefSeq" id="WP_211144271.1">
    <property type="nucleotide sequence ID" value="NZ_JAEEGB010000035.1"/>
</dbReference>
<organism evidence="1 2">
    <name type="scientific">Clostridium aciditolerans</name>
    <dbReference type="NCBI Taxonomy" id="339861"/>
    <lineage>
        <taxon>Bacteria</taxon>
        <taxon>Bacillati</taxon>
        <taxon>Bacillota</taxon>
        <taxon>Clostridia</taxon>
        <taxon>Eubacteriales</taxon>
        <taxon>Clostridiaceae</taxon>
        <taxon>Clostridium</taxon>
    </lineage>
</organism>
<evidence type="ECO:0008006" key="3">
    <source>
        <dbReference type="Google" id="ProtNLM"/>
    </source>
</evidence>
<dbReference type="Proteomes" id="UP000622687">
    <property type="component" value="Unassembled WGS sequence"/>
</dbReference>
<dbReference type="InterPro" id="IPR017642">
    <property type="entry name" value="DNA_S_mod_DndB"/>
</dbReference>
<name>A0A934I162_9CLOT</name>
<protein>
    <recommendedName>
        <fullName evidence="3">DGQHR domain-containing protein</fullName>
    </recommendedName>
</protein>
<gene>
    <name evidence="1" type="ORF">I6U51_19685</name>
</gene>
<reference evidence="1" key="1">
    <citation type="submission" date="2020-12" db="EMBL/GenBank/DDBJ databases">
        <title>Clostridium thailandense sp. nov., a novel acetogenic bacterium isolated from peat land soil in Thailand.</title>
        <authorList>
            <person name="Chaikitkaew S."/>
            <person name="Birkeland N.K."/>
        </authorList>
    </citation>
    <scope>NUCLEOTIDE SEQUENCE</scope>
    <source>
        <strain evidence="1">DSM 17425</strain>
    </source>
</reference>
<dbReference type="AlphaFoldDB" id="A0A934I162"/>
<proteinExistence type="predicted"/>
<keyword evidence="2" id="KW-1185">Reference proteome</keyword>
<sequence>MITKTFKCLKMQEDGKNKYLIFIRYKDLIEITEVGKLSVNRIVDEEKAKKMVGFIRNEEKFYPTLLMVTNENCSTKYNSLENELTIKSKDGKCLGVVDGQHRYKSIELMLSNKDIPIEEIKKLGNKEQAVFLIDNLGAQEQRELFLEINSTPSKVKKGTQLRLMITVCNHYGLKYLERKNEYLKYIYFDEDQVLKKGEVKIPYKFVLKAHEKLFKDFEKKYLNNMIDENLINTYYESVEYIWNVIFENIRKYEENFKKSIFILEIFYTSLFQCIYQTIVSKELEFNNQTIKELFDKIKLIFDIDAIEFKTEIDNVPVSGKKIEIIKNKIEELLNK</sequence>
<evidence type="ECO:0000313" key="1">
    <source>
        <dbReference type="EMBL" id="MBI6874897.1"/>
    </source>
</evidence>
<accession>A0A934I162</accession>
<comment type="caution">
    <text evidence="1">The sequence shown here is derived from an EMBL/GenBank/DDBJ whole genome shotgun (WGS) entry which is preliminary data.</text>
</comment>
<evidence type="ECO:0000313" key="2">
    <source>
        <dbReference type="Proteomes" id="UP000622687"/>
    </source>
</evidence>
<dbReference type="EMBL" id="JAEEGB010000035">
    <property type="protein sequence ID" value="MBI6874897.1"/>
    <property type="molecule type" value="Genomic_DNA"/>
</dbReference>
<dbReference type="Pfam" id="PF14072">
    <property type="entry name" value="DndB"/>
    <property type="match status" value="1"/>
</dbReference>